<comment type="subcellular location">
    <subcellularLocation>
        <location evidence="1">Mitochondrion</location>
    </subcellularLocation>
</comment>
<evidence type="ECO:0000256" key="4">
    <source>
        <dbReference type="ARBA" id="ARBA00023128"/>
    </source>
</evidence>
<evidence type="ECO:0000256" key="1">
    <source>
        <dbReference type="ARBA" id="ARBA00004173"/>
    </source>
</evidence>
<reference evidence="7 8" key="1">
    <citation type="submission" date="2024-03" db="EMBL/GenBank/DDBJ databases">
        <authorList>
            <person name="Brejova B."/>
        </authorList>
    </citation>
    <scope>NUCLEOTIDE SEQUENCE [LARGE SCALE GENOMIC DNA]</scope>
    <source>
        <strain evidence="7 8">CBS 14171</strain>
    </source>
</reference>
<keyword evidence="3" id="KW-0689">Ribosomal protein</keyword>
<gene>
    <name evidence="7" type="ORF">LODBEIA_P13410</name>
</gene>
<keyword evidence="4" id="KW-0496">Mitochondrion</keyword>
<organism evidence="7 8">
    <name type="scientific">Lodderomyces beijingensis</name>
    <dbReference type="NCBI Taxonomy" id="1775926"/>
    <lineage>
        <taxon>Eukaryota</taxon>
        <taxon>Fungi</taxon>
        <taxon>Dikarya</taxon>
        <taxon>Ascomycota</taxon>
        <taxon>Saccharomycotina</taxon>
        <taxon>Pichiomycetes</taxon>
        <taxon>Debaryomycetaceae</taxon>
        <taxon>Candida/Lodderomyces clade</taxon>
        <taxon>Lodderomyces</taxon>
    </lineage>
</organism>
<evidence type="ECO:0000313" key="7">
    <source>
        <dbReference type="EMBL" id="CAK9436819.1"/>
    </source>
</evidence>
<keyword evidence="5" id="KW-0687">Ribonucleoprotein</keyword>
<accession>A0ABP0ZI42</accession>
<evidence type="ECO:0000256" key="2">
    <source>
        <dbReference type="ARBA" id="ARBA00008860"/>
    </source>
</evidence>
<keyword evidence="8" id="KW-1185">Reference proteome</keyword>
<evidence type="ECO:0000313" key="8">
    <source>
        <dbReference type="Proteomes" id="UP001497383"/>
    </source>
</evidence>
<evidence type="ECO:0000256" key="3">
    <source>
        <dbReference type="ARBA" id="ARBA00022980"/>
    </source>
</evidence>
<evidence type="ECO:0000256" key="6">
    <source>
        <dbReference type="ARBA" id="ARBA00035183"/>
    </source>
</evidence>
<dbReference type="Pfam" id="PF10501">
    <property type="entry name" value="Ribosomal_L50"/>
    <property type="match status" value="1"/>
</dbReference>
<proteinExistence type="inferred from homology"/>
<dbReference type="RefSeq" id="XP_066828279.1">
    <property type="nucleotide sequence ID" value="XM_066971219.1"/>
</dbReference>
<sequence>MSTVVRQIIPRRTHTRSFTTTPATRSWFGDMFGRNKKKITDKTREDIISHQDELAEKEITTIKHLTRKNSDAYYASLKANAVLPSSKVKNWKARIIPADALESAYDDKEKLRSIVSEVYEEVRGDSGGDATGKLSFAEYRSVDLGDLKFRFNLVKALQSRLGFEFNDYTVTKSHDLMTLYEEIENVVNRRWKSERNPNAIVLRPEDFTAGNIHLSEERTEKQQKQIFSTMLNQIKTQGGKTGEISIKQNK</sequence>
<dbReference type="GeneID" id="92206537"/>
<dbReference type="EMBL" id="OZ022406">
    <property type="protein sequence ID" value="CAK9436819.1"/>
    <property type="molecule type" value="Genomic_DNA"/>
</dbReference>
<evidence type="ECO:0000256" key="5">
    <source>
        <dbReference type="ARBA" id="ARBA00023274"/>
    </source>
</evidence>
<protein>
    <recommendedName>
        <fullName evidence="6">Large ribosomal subunit protein mL50</fullName>
    </recommendedName>
</protein>
<name>A0ABP0ZI42_9ASCO</name>
<dbReference type="Proteomes" id="UP001497383">
    <property type="component" value="Chromosome 2"/>
</dbReference>
<comment type="similarity">
    <text evidence="2">Belongs to the mitochondrion-specific ribosomal protein mL50 family.</text>
</comment>
<dbReference type="InterPro" id="IPR018305">
    <property type="entry name" value="Ribosomal_m50"/>
</dbReference>
<dbReference type="Gene3D" id="1.10.1200.10">
    <property type="entry name" value="ACP-like"/>
    <property type="match status" value="1"/>
</dbReference>
<dbReference type="InterPro" id="IPR036736">
    <property type="entry name" value="ACP-like_sf"/>
</dbReference>